<organism evidence="1 2">
    <name type="scientific">Glossina austeni</name>
    <name type="common">Savannah tsetse fly</name>
    <dbReference type="NCBI Taxonomy" id="7395"/>
    <lineage>
        <taxon>Eukaryota</taxon>
        <taxon>Metazoa</taxon>
        <taxon>Ecdysozoa</taxon>
        <taxon>Arthropoda</taxon>
        <taxon>Hexapoda</taxon>
        <taxon>Insecta</taxon>
        <taxon>Pterygota</taxon>
        <taxon>Neoptera</taxon>
        <taxon>Endopterygota</taxon>
        <taxon>Diptera</taxon>
        <taxon>Brachycera</taxon>
        <taxon>Muscomorpha</taxon>
        <taxon>Hippoboscoidea</taxon>
        <taxon>Glossinidae</taxon>
        <taxon>Glossina</taxon>
    </lineage>
</organism>
<protein>
    <submittedName>
        <fullName evidence="1">Uncharacterized protein</fullName>
    </submittedName>
</protein>
<accession>A0A1A9UUL8</accession>
<sequence length="121" mass="14020">MGKGKKGSLCRSPTRNMEKERINATNAKISKKIQKAKHLPIFSTKTSSHVLPHLTHYPWLYVYICVFCHWQSDVSVMPPPTFSFSQNTIPNEKILQIKLYLLTYALFLTRQEGKKQAYMCN</sequence>
<dbReference type="VEuPathDB" id="VectorBase:GAUT015933"/>
<dbReference type="EnsemblMetazoa" id="GAUT015933-RA">
    <property type="protein sequence ID" value="GAUT015933-PA"/>
    <property type="gene ID" value="GAUT015933"/>
</dbReference>
<dbReference type="AlphaFoldDB" id="A0A1A9UUL8"/>
<reference evidence="1" key="1">
    <citation type="submission" date="2020-05" db="UniProtKB">
        <authorList>
            <consortium name="EnsemblMetazoa"/>
        </authorList>
    </citation>
    <scope>IDENTIFICATION</scope>
    <source>
        <strain evidence="1">TTRI</strain>
    </source>
</reference>
<evidence type="ECO:0000313" key="1">
    <source>
        <dbReference type="EnsemblMetazoa" id="GAUT015933-PA"/>
    </source>
</evidence>
<keyword evidence="2" id="KW-1185">Reference proteome</keyword>
<proteinExistence type="predicted"/>
<evidence type="ECO:0000313" key="2">
    <source>
        <dbReference type="Proteomes" id="UP000078200"/>
    </source>
</evidence>
<name>A0A1A9UUL8_GLOAU</name>
<dbReference type="Proteomes" id="UP000078200">
    <property type="component" value="Unassembled WGS sequence"/>
</dbReference>